<dbReference type="AlphaFoldDB" id="A0A4P7VKU5"/>
<dbReference type="Gene3D" id="3.90.850.10">
    <property type="entry name" value="Fumarylacetoacetase-like, C-terminal domain"/>
    <property type="match status" value="1"/>
</dbReference>
<dbReference type="InterPro" id="IPR036663">
    <property type="entry name" value="Fumarylacetoacetase_C_sf"/>
</dbReference>
<sequence>MKVLVYGRTPDAPLSGNQRVDLMPDSAIIKDGKPFFVPPFSERWNYRVGIVARICRLGKNIGRKFAPRYVDAVGICLLTEPVDAMERAAAHNALLQAYEGAVILGDISRSEFGVAKVGDIELTLGDEIERIYDIVADASRYCTMKIGDLIVSSSIAGGTLEIGQELTGTIDGTPALTVRVR</sequence>
<accession>A0A4P7VKU5</accession>
<reference evidence="1 2" key="1">
    <citation type="submission" date="2019-02" db="EMBL/GenBank/DDBJ databases">
        <title>Isolation and identification of novel species under the genus Muribaculum.</title>
        <authorList>
            <person name="Miyake S."/>
            <person name="Ding Y."/>
            <person name="Low A."/>
            <person name="Soh M."/>
            <person name="Seedorf H."/>
        </authorList>
    </citation>
    <scope>NUCLEOTIDE SEQUENCE [LARGE SCALE GENOMIC DNA]</scope>
    <source>
        <strain evidence="1 2">TLL-A4</strain>
    </source>
</reference>
<dbReference type="EMBL" id="CP039393">
    <property type="protein sequence ID" value="QCD34441.1"/>
    <property type="molecule type" value="Genomic_DNA"/>
</dbReference>
<dbReference type="GO" id="GO:0003824">
    <property type="term" value="F:catalytic activity"/>
    <property type="evidence" value="ECO:0007669"/>
    <property type="project" value="InterPro"/>
</dbReference>
<dbReference type="RefSeq" id="WP_136409457.1">
    <property type="nucleotide sequence ID" value="NZ_CP039393.1"/>
</dbReference>
<keyword evidence="2" id="KW-1185">Reference proteome</keyword>
<dbReference type="SUPFAM" id="SSF56529">
    <property type="entry name" value="FAH"/>
    <property type="match status" value="1"/>
</dbReference>
<evidence type="ECO:0000313" key="2">
    <source>
        <dbReference type="Proteomes" id="UP000297031"/>
    </source>
</evidence>
<dbReference type="KEGG" id="mgod:E7746_00360"/>
<gene>
    <name evidence="1" type="ORF">E7746_00360</name>
</gene>
<name>A0A4P7VKU5_9BACT</name>
<proteinExistence type="predicted"/>
<dbReference type="Proteomes" id="UP000297031">
    <property type="component" value="Chromosome"/>
</dbReference>
<evidence type="ECO:0000313" key="1">
    <source>
        <dbReference type="EMBL" id="QCD34441.1"/>
    </source>
</evidence>
<dbReference type="OrthoDB" id="9805307at2"/>
<organism evidence="1 2">
    <name type="scientific">Muribaculum gordoncarteri</name>
    <dbReference type="NCBI Taxonomy" id="2530390"/>
    <lineage>
        <taxon>Bacteria</taxon>
        <taxon>Pseudomonadati</taxon>
        <taxon>Bacteroidota</taxon>
        <taxon>Bacteroidia</taxon>
        <taxon>Bacteroidales</taxon>
        <taxon>Muribaculaceae</taxon>
        <taxon>Muribaculum</taxon>
    </lineage>
</organism>
<protein>
    <recommendedName>
        <fullName evidence="3">Fumarylacetoacetase-like C-terminal domain-containing protein</fullName>
    </recommendedName>
</protein>
<evidence type="ECO:0008006" key="3">
    <source>
        <dbReference type="Google" id="ProtNLM"/>
    </source>
</evidence>